<dbReference type="OrthoDB" id="8220313at2"/>
<sequence length="237" mass="25783">MALLPPCSETLKRSLQRATSAARAKGRGHPDPQDLLVALIEDDDASPVMRACGIDLMRLRRDIEAAGATEPTTGLGHLLQSAFNEAQLSERTDVTGADMLVELFAEPIGRFLTAQGATRYDALVYLSHGIAKGADVETESGEAPPYLELVLLNDPYTPAEFVTFVLEQVFRMSRERATAIMFSTHSCRRGSCGIFPRSEALAFRDKIQSLAAARRHPLRCALLPASDAPAQHRPSPN</sequence>
<evidence type="ECO:0000313" key="5">
    <source>
        <dbReference type="EMBL" id="TFV30795.1"/>
    </source>
</evidence>
<dbReference type="InterPro" id="IPR036628">
    <property type="entry name" value="Clp_N_dom_sf"/>
</dbReference>
<dbReference type="Proteomes" id="UP000298225">
    <property type="component" value="Unassembled WGS sequence"/>
</dbReference>
<dbReference type="AlphaFoldDB" id="A0A4Y9KUJ8"/>
<keyword evidence="6" id="KW-1185">Reference proteome</keyword>
<evidence type="ECO:0000256" key="2">
    <source>
        <dbReference type="HAMAP-Rule" id="MF_00302"/>
    </source>
</evidence>
<dbReference type="Gene3D" id="1.10.1780.10">
    <property type="entry name" value="Clp, N-terminal domain"/>
    <property type="match status" value="1"/>
</dbReference>
<dbReference type="SUPFAM" id="SSF81923">
    <property type="entry name" value="Double Clp-N motif"/>
    <property type="match status" value="1"/>
</dbReference>
<dbReference type="SUPFAM" id="SSF54736">
    <property type="entry name" value="ClpS-like"/>
    <property type="match status" value="1"/>
</dbReference>
<comment type="caution">
    <text evidence="5">The sequence shown here is derived from an EMBL/GenBank/DDBJ whole genome shotgun (WGS) entry which is preliminary data.</text>
</comment>
<evidence type="ECO:0000256" key="1">
    <source>
        <dbReference type="ARBA" id="ARBA00008675"/>
    </source>
</evidence>
<evidence type="ECO:0000259" key="3">
    <source>
        <dbReference type="Pfam" id="PF02617"/>
    </source>
</evidence>
<gene>
    <name evidence="2" type="primary">clpS</name>
    <name evidence="5" type="ORF">E4K66_33425</name>
</gene>
<evidence type="ECO:0000313" key="6">
    <source>
        <dbReference type="Proteomes" id="UP000298225"/>
    </source>
</evidence>
<dbReference type="Pfam" id="PF02617">
    <property type="entry name" value="ClpS"/>
    <property type="match status" value="1"/>
</dbReference>
<proteinExistence type="inferred from homology"/>
<dbReference type="RefSeq" id="WP_135171547.1">
    <property type="nucleotide sequence ID" value="NZ_SPQU01000026.1"/>
</dbReference>
<dbReference type="GO" id="GO:0006508">
    <property type="term" value="P:proteolysis"/>
    <property type="evidence" value="ECO:0007669"/>
    <property type="project" value="UniProtKB-UniRule"/>
</dbReference>
<reference evidence="5 6" key="1">
    <citation type="submission" date="2019-03" db="EMBL/GenBank/DDBJ databases">
        <title>Bradyrhizobium strains diversity isolated from Chamaecrista fasciculata.</title>
        <authorList>
            <person name="Urquiaga M.C.O."/>
            <person name="Hungria M."/>
            <person name="Delamuta J.R.M."/>
        </authorList>
    </citation>
    <scope>NUCLEOTIDE SEQUENCE [LARGE SCALE GENOMIC DNA]</scope>
    <source>
        <strain evidence="5 6">CNPSo 3424</strain>
    </source>
</reference>
<dbReference type="InterPro" id="IPR003769">
    <property type="entry name" value="ClpS_core"/>
</dbReference>
<name>A0A4Y9KUJ8_9BRAD</name>
<comment type="similarity">
    <text evidence="1">Belongs to the ClpA/ClpB family.</text>
</comment>
<dbReference type="GO" id="GO:0030163">
    <property type="term" value="P:protein catabolic process"/>
    <property type="evidence" value="ECO:0007669"/>
    <property type="project" value="InterPro"/>
</dbReference>
<dbReference type="HAMAP" id="MF_00302">
    <property type="entry name" value="ClpS"/>
    <property type="match status" value="1"/>
</dbReference>
<comment type="subunit">
    <text evidence="2">Binds to the N-terminal domain of the chaperone ClpA.</text>
</comment>
<evidence type="ECO:0000259" key="4">
    <source>
        <dbReference type="Pfam" id="PF02861"/>
    </source>
</evidence>
<dbReference type="InterPro" id="IPR004176">
    <property type="entry name" value="Clp_R_N"/>
</dbReference>
<dbReference type="InterPro" id="IPR022935">
    <property type="entry name" value="ClpS"/>
</dbReference>
<dbReference type="EMBL" id="SPQU01000026">
    <property type="protein sequence ID" value="TFV30795.1"/>
    <property type="molecule type" value="Genomic_DNA"/>
</dbReference>
<dbReference type="Pfam" id="PF02861">
    <property type="entry name" value="Clp_N"/>
    <property type="match status" value="1"/>
</dbReference>
<comment type="similarity">
    <text evidence="2">Belongs to the ClpS family.</text>
</comment>
<organism evidence="5 6">
    <name type="scientific">Bradyrhizobium frederickii</name>
    <dbReference type="NCBI Taxonomy" id="2560054"/>
    <lineage>
        <taxon>Bacteria</taxon>
        <taxon>Pseudomonadati</taxon>
        <taxon>Pseudomonadota</taxon>
        <taxon>Alphaproteobacteria</taxon>
        <taxon>Hyphomicrobiales</taxon>
        <taxon>Nitrobacteraceae</taxon>
        <taxon>Bradyrhizobium</taxon>
    </lineage>
</organism>
<comment type="function">
    <text evidence="2">Involved in the modulation of the specificity of the ClpAP-mediated ATP-dependent protein degradation.</text>
</comment>
<feature type="domain" description="Adaptor protein ClpS core" evidence="3">
    <location>
        <begin position="144"/>
        <end position="220"/>
    </location>
</feature>
<dbReference type="InterPro" id="IPR014719">
    <property type="entry name" value="Ribosomal_bL12_C/ClpS-like"/>
</dbReference>
<dbReference type="Gene3D" id="3.30.1390.10">
    <property type="match status" value="1"/>
</dbReference>
<accession>A0A4Y9KUJ8</accession>
<feature type="domain" description="Clp R" evidence="4">
    <location>
        <begin position="8"/>
        <end position="113"/>
    </location>
</feature>
<protein>
    <recommendedName>
        <fullName evidence="2">ATP-dependent Clp protease adapter protein ClpS</fullName>
    </recommendedName>
</protein>